<proteinExistence type="predicted"/>
<keyword evidence="2" id="KW-1185">Reference proteome</keyword>
<name>A0ABR2NLL9_9ROSI</name>
<gene>
    <name evidence="1" type="ORF">V6N11_019730</name>
</gene>
<dbReference type="Proteomes" id="UP001396334">
    <property type="component" value="Unassembled WGS sequence"/>
</dbReference>
<evidence type="ECO:0000313" key="2">
    <source>
        <dbReference type="Proteomes" id="UP001396334"/>
    </source>
</evidence>
<sequence length="89" mass="10299">MFLTLRHSFIQILHPLSILKPRIPRRCATKDNKEATHFDAAPTQSFDPNKGVALYKPKSYDILVSRNPVSRLTARNPLLLQFLDSKRKR</sequence>
<evidence type="ECO:0000313" key="1">
    <source>
        <dbReference type="EMBL" id="KAK8977062.1"/>
    </source>
</evidence>
<organism evidence="1 2">
    <name type="scientific">Hibiscus sabdariffa</name>
    <name type="common">roselle</name>
    <dbReference type="NCBI Taxonomy" id="183260"/>
    <lineage>
        <taxon>Eukaryota</taxon>
        <taxon>Viridiplantae</taxon>
        <taxon>Streptophyta</taxon>
        <taxon>Embryophyta</taxon>
        <taxon>Tracheophyta</taxon>
        <taxon>Spermatophyta</taxon>
        <taxon>Magnoliopsida</taxon>
        <taxon>eudicotyledons</taxon>
        <taxon>Gunneridae</taxon>
        <taxon>Pentapetalae</taxon>
        <taxon>rosids</taxon>
        <taxon>malvids</taxon>
        <taxon>Malvales</taxon>
        <taxon>Malvaceae</taxon>
        <taxon>Malvoideae</taxon>
        <taxon>Hibiscus</taxon>
    </lineage>
</organism>
<protein>
    <submittedName>
        <fullName evidence="1">Uncharacterized protein</fullName>
    </submittedName>
</protein>
<accession>A0ABR2NLL9</accession>
<reference evidence="1 2" key="1">
    <citation type="journal article" date="2024" name="G3 (Bethesda)">
        <title>Genome assembly of Hibiscus sabdariffa L. provides insights into metabolisms of medicinal natural products.</title>
        <authorList>
            <person name="Kim T."/>
        </authorList>
    </citation>
    <scope>NUCLEOTIDE SEQUENCE [LARGE SCALE GENOMIC DNA]</scope>
    <source>
        <strain evidence="1">TK-2024</strain>
        <tissue evidence="1">Old leaves</tissue>
    </source>
</reference>
<comment type="caution">
    <text evidence="1">The sequence shown here is derived from an EMBL/GenBank/DDBJ whole genome shotgun (WGS) entry which is preliminary data.</text>
</comment>
<dbReference type="EMBL" id="JBBPBN010000125">
    <property type="protein sequence ID" value="KAK8977062.1"/>
    <property type="molecule type" value="Genomic_DNA"/>
</dbReference>